<dbReference type="GeneID" id="55604532"/>
<keyword evidence="1" id="KW-0472">Membrane</keyword>
<proteinExistence type="predicted"/>
<keyword evidence="1" id="KW-1133">Transmembrane helix</keyword>
<accession>A0A223LDR9</accession>
<keyword evidence="3" id="KW-1185">Reference proteome</keyword>
<evidence type="ECO:0000313" key="2">
    <source>
        <dbReference type="EMBL" id="ASU00387.1"/>
    </source>
</evidence>
<feature type="transmembrane region" description="Helical" evidence="1">
    <location>
        <begin position="30"/>
        <end position="50"/>
    </location>
</feature>
<protein>
    <submittedName>
        <fullName evidence="2">Uncharacterized protein</fullName>
    </submittedName>
</protein>
<evidence type="ECO:0000256" key="1">
    <source>
        <dbReference type="SAM" id="Phobius"/>
    </source>
</evidence>
<keyword evidence="1" id="KW-0812">Transmembrane</keyword>
<reference evidence="2 3" key="1">
    <citation type="submission" date="2017-07" db="EMBL/GenBank/DDBJ databases">
        <title>In vitro design and evaluation of phage cocktails against multidrug-resistant Aeromonas salmonicida.</title>
        <authorList>
            <person name="Chen L."/>
            <person name="Yuan S."/>
            <person name="Ma Y."/>
        </authorList>
    </citation>
    <scope>NUCLEOTIDE SEQUENCE [LARGE SCALE GENOMIC DNA]</scope>
</reference>
<sequence>MEFIINDGLYVALCALVSIGAHMWNRNWALWMVGSIFFSPVISGILLMLAGKKE</sequence>
<dbReference type="Proteomes" id="UP000226092">
    <property type="component" value="Segment"/>
</dbReference>
<name>A0A223LDR9_9CAUD</name>
<evidence type="ECO:0000313" key="3">
    <source>
        <dbReference type="Proteomes" id="UP000226092"/>
    </source>
</evidence>
<dbReference type="RefSeq" id="YP_009834465.1">
    <property type="nucleotide sequence ID" value="NC_048673.1"/>
</dbReference>
<feature type="transmembrane region" description="Helical" evidence="1">
    <location>
        <begin position="7"/>
        <end position="24"/>
    </location>
</feature>
<organism evidence="2 3">
    <name type="scientific">Aeromonas phage AS-zj</name>
    <dbReference type="NCBI Taxonomy" id="2024208"/>
    <lineage>
        <taxon>Viruses</taxon>
        <taxon>Duplodnaviria</taxon>
        <taxon>Heunggongvirae</taxon>
        <taxon>Uroviricota</taxon>
        <taxon>Caudoviricetes</taxon>
        <taxon>Pantevenvirales</taxon>
        <taxon>Straboviridae</taxon>
        <taxon>Emmerichvirinae</taxon>
        <taxon>Ceceduovirus</taxon>
        <taxon>Ceceduovirus aszj</taxon>
    </lineage>
</organism>
<dbReference type="KEGG" id="vg:55604532"/>
<dbReference type="EMBL" id="MF448340">
    <property type="protein sequence ID" value="ASU00387.1"/>
    <property type="molecule type" value="Genomic_DNA"/>
</dbReference>